<reference evidence="2" key="1">
    <citation type="submission" date="2022-03" db="EMBL/GenBank/DDBJ databases">
        <authorList>
            <person name="Martin H S."/>
        </authorList>
    </citation>
    <scope>NUCLEOTIDE SEQUENCE</scope>
</reference>
<evidence type="ECO:0000313" key="2">
    <source>
        <dbReference type="EMBL" id="CAH2067556.1"/>
    </source>
</evidence>
<sequence length="159" mass="17120">MSTSANLRIVQPKSASQDSKENGETGFGGWHTAVVTPQGTNGRRGYSERGASVQGPDNAIDRVTPRPRRLGQYTHPYPTLLVTCLQRRSLQIVGFSNTSPTVPPHPRGPSTPTEQYLTMAPHNGHKAAAVFQLCRTKEAPPTNKGGIVSSRYAGGDWSP</sequence>
<dbReference type="EMBL" id="OW152816">
    <property type="protein sequence ID" value="CAH2067556.1"/>
    <property type="molecule type" value="Genomic_DNA"/>
</dbReference>
<protein>
    <submittedName>
        <fullName evidence="2">Uncharacterized protein</fullName>
    </submittedName>
</protein>
<dbReference type="Proteomes" id="UP000837857">
    <property type="component" value="Chromosome 4"/>
</dbReference>
<keyword evidence="3" id="KW-1185">Reference proteome</keyword>
<feature type="non-terminal residue" evidence="2">
    <location>
        <position position="1"/>
    </location>
</feature>
<proteinExistence type="predicted"/>
<name>A0ABN8IWX4_9NEOP</name>
<accession>A0ABN8IWX4</accession>
<organism evidence="2 3">
    <name type="scientific">Iphiclides podalirius</name>
    <name type="common">scarce swallowtail</name>
    <dbReference type="NCBI Taxonomy" id="110791"/>
    <lineage>
        <taxon>Eukaryota</taxon>
        <taxon>Metazoa</taxon>
        <taxon>Ecdysozoa</taxon>
        <taxon>Arthropoda</taxon>
        <taxon>Hexapoda</taxon>
        <taxon>Insecta</taxon>
        <taxon>Pterygota</taxon>
        <taxon>Neoptera</taxon>
        <taxon>Endopterygota</taxon>
        <taxon>Lepidoptera</taxon>
        <taxon>Glossata</taxon>
        <taxon>Ditrysia</taxon>
        <taxon>Papilionoidea</taxon>
        <taxon>Papilionidae</taxon>
        <taxon>Papilioninae</taxon>
        <taxon>Iphiclides</taxon>
    </lineage>
</organism>
<gene>
    <name evidence="2" type="ORF">IPOD504_LOCUS13930</name>
</gene>
<evidence type="ECO:0000256" key="1">
    <source>
        <dbReference type="SAM" id="MobiDB-lite"/>
    </source>
</evidence>
<feature type="region of interest" description="Disordered" evidence="1">
    <location>
        <begin position="1"/>
        <end position="74"/>
    </location>
</feature>
<evidence type="ECO:0000313" key="3">
    <source>
        <dbReference type="Proteomes" id="UP000837857"/>
    </source>
</evidence>